<dbReference type="GO" id="GO:0000166">
    <property type="term" value="F:nucleotide binding"/>
    <property type="evidence" value="ECO:0007669"/>
    <property type="project" value="InterPro"/>
</dbReference>
<evidence type="ECO:0000313" key="7">
    <source>
        <dbReference type="EMBL" id="VEL15293.1"/>
    </source>
</evidence>
<comment type="caution">
    <text evidence="7">The sequence shown here is derived from an EMBL/GenBank/DDBJ whole genome shotgun (WGS) entry which is preliminary data.</text>
</comment>
<dbReference type="GO" id="GO:0005634">
    <property type="term" value="C:nucleus"/>
    <property type="evidence" value="ECO:0007669"/>
    <property type="project" value="TreeGrafter"/>
</dbReference>
<feature type="chain" id="PRO_5018664805" description="DNA-directed DNA polymerase" evidence="5">
    <location>
        <begin position="22"/>
        <end position="151"/>
    </location>
</feature>
<evidence type="ECO:0000256" key="5">
    <source>
        <dbReference type="SAM" id="SignalP"/>
    </source>
</evidence>
<dbReference type="PANTHER" id="PTHR45812">
    <property type="entry name" value="DNA POLYMERASE ZETA CATALYTIC SUBUNIT"/>
    <property type="match status" value="1"/>
</dbReference>
<protein>
    <recommendedName>
        <fullName evidence="1">DNA-directed DNA polymerase</fullName>
        <ecNumber evidence="1">2.7.7.7</ecNumber>
    </recommendedName>
</protein>
<dbReference type="GO" id="GO:0016035">
    <property type="term" value="C:zeta DNA polymerase complex"/>
    <property type="evidence" value="ECO:0007669"/>
    <property type="project" value="InterPro"/>
</dbReference>
<dbReference type="PROSITE" id="PS00116">
    <property type="entry name" value="DNA_POLYMERASE_B"/>
    <property type="match status" value="1"/>
</dbReference>
<feature type="signal peptide" evidence="5">
    <location>
        <begin position="1"/>
        <end position="21"/>
    </location>
</feature>
<dbReference type="InterPro" id="IPR023211">
    <property type="entry name" value="DNA_pol_palm_dom_sf"/>
</dbReference>
<keyword evidence="4" id="KW-0239">DNA-directed DNA polymerase</keyword>
<dbReference type="EMBL" id="CAAALY010024103">
    <property type="protein sequence ID" value="VEL15293.1"/>
    <property type="molecule type" value="Genomic_DNA"/>
</dbReference>
<dbReference type="AlphaFoldDB" id="A0A3S5CER6"/>
<keyword evidence="2" id="KW-0808">Transferase</keyword>
<dbReference type="InterPro" id="IPR030559">
    <property type="entry name" value="PolZ_Rev3"/>
</dbReference>
<organism evidence="7 8">
    <name type="scientific">Protopolystoma xenopodis</name>
    <dbReference type="NCBI Taxonomy" id="117903"/>
    <lineage>
        <taxon>Eukaryota</taxon>
        <taxon>Metazoa</taxon>
        <taxon>Spiralia</taxon>
        <taxon>Lophotrochozoa</taxon>
        <taxon>Platyhelminthes</taxon>
        <taxon>Monogenea</taxon>
        <taxon>Polyopisthocotylea</taxon>
        <taxon>Polystomatidea</taxon>
        <taxon>Polystomatidae</taxon>
        <taxon>Protopolystoma</taxon>
    </lineage>
</organism>
<dbReference type="GO" id="GO:0003887">
    <property type="term" value="F:DNA-directed DNA polymerase activity"/>
    <property type="evidence" value="ECO:0007669"/>
    <property type="project" value="UniProtKB-KW"/>
</dbReference>
<dbReference type="GO" id="GO:0003677">
    <property type="term" value="F:DNA binding"/>
    <property type="evidence" value="ECO:0007669"/>
    <property type="project" value="InterPro"/>
</dbReference>
<dbReference type="InterPro" id="IPR006134">
    <property type="entry name" value="DNA-dir_DNA_pol_B_multi_dom"/>
</dbReference>
<gene>
    <name evidence="7" type="ORF">PXEA_LOCUS8733</name>
</gene>
<proteinExistence type="predicted"/>
<evidence type="ECO:0000256" key="4">
    <source>
        <dbReference type="ARBA" id="ARBA00022932"/>
    </source>
</evidence>
<keyword evidence="3" id="KW-0548">Nucleotidyltransferase</keyword>
<dbReference type="GO" id="GO:0042276">
    <property type="term" value="P:error-prone translesion synthesis"/>
    <property type="evidence" value="ECO:0007669"/>
    <property type="project" value="TreeGrafter"/>
</dbReference>
<dbReference type="EC" id="2.7.7.7" evidence="1"/>
<keyword evidence="5" id="KW-0732">Signal</keyword>
<dbReference type="InterPro" id="IPR017964">
    <property type="entry name" value="DNA-dir_DNA_pol_B_CS"/>
</dbReference>
<dbReference type="Gene3D" id="1.10.287.690">
    <property type="entry name" value="Helix hairpin bin"/>
    <property type="match status" value="1"/>
</dbReference>
<evidence type="ECO:0000259" key="6">
    <source>
        <dbReference type="Pfam" id="PF00136"/>
    </source>
</evidence>
<dbReference type="Proteomes" id="UP000784294">
    <property type="component" value="Unassembled WGS sequence"/>
</dbReference>
<accession>A0A3S5CER6</accession>
<dbReference type="GO" id="GO:0000724">
    <property type="term" value="P:double-strand break repair via homologous recombination"/>
    <property type="evidence" value="ECO:0007669"/>
    <property type="project" value="TreeGrafter"/>
</dbReference>
<dbReference type="SUPFAM" id="SSF56672">
    <property type="entry name" value="DNA/RNA polymerases"/>
    <property type="match status" value="1"/>
</dbReference>
<dbReference type="InterPro" id="IPR043502">
    <property type="entry name" value="DNA/RNA_pol_sf"/>
</dbReference>
<dbReference type="PANTHER" id="PTHR45812:SF1">
    <property type="entry name" value="DNA POLYMERASE ZETA CATALYTIC SUBUNIT"/>
    <property type="match status" value="1"/>
</dbReference>
<feature type="domain" description="DNA-directed DNA polymerase family B multifunctional" evidence="6">
    <location>
        <begin position="1"/>
        <end position="141"/>
    </location>
</feature>
<dbReference type="Pfam" id="PF00136">
    <property type="entry name" value="DNA_pol_B"/>
    <property type="match status" value="1"/>
</dbReference>
<evidence type="ECO:0000256" key="3">
    <source>
        <dbReference type="ARBA" id="ARBA00022695"/>
    </source>
</evidence>
<name>A0A3S5CER6_9PLAT</name>
<keyword evidence="8" id="KW-1185">Reference proteome</keyword>
<reference evidence="7" key="1">
    <citation type="submission" date="2018-11" db="EMBL/GenBank/DDBJ databases">
        <authorList>
            <consortium name="Pathogen Informatics"/>
        </authorList>
    </citation>
    <scope>NUCLEOTIDE SEQUENCE</scope>
</reference>
<dbReference type="Gene3D" id="3.90.1600.10">
    <property type="entry name" value="Palm domain of DNA polymerase"/>
    <property type="match status" value="1"/>
</dbReference>
<evidence type="ECO:0000313" key="8">
    <source>
        <dbReference type="Proteomes" id="UP000784294"/>
    </source>
</evidence>
<sequence>MNARQLGLKLLSNVIFGYTAASFTGRMPCVDVGDSIVSKARETLERAINLVNNPPTVSEFASSATSDFCSTGIGDQPDIRCSRTAWPCETRVVYGDTDSLFIWLPASRCPDRQTAFQIAERIAKAISDANPNPIKIKVEKVPGHLHRLCIF</sequence>
<dbReference type="OrthoDB" id="2414538at2759"/>
<evidence type="ECO:0000256" key="2">
    <source>
        <dbReference type="ARBA" id="ARBA00022679"/>
    </source>
</evidence>
<evidence type="ECO:0000256" key="1">
    <source>
        <dbReference type="ARBA" id="ARBA00012417"/>
    </source>
</evidence>